<dbReference type="SUPFAM" id="SSF50965">
    <property type="entry name" value="Galactose oxidase, central domain"/>
    <property type="match status" value="1"/>
</dbReference>
<evidence type="ECO:0008006" key="4">
    <source>
        <dbReference type="Google" id="ProtNLM"/>
    </source>
</evidence>
<dbReference type="EMBL" id="JBHLWI010000036">
    <property type="protein sequence ID" value="MFC0263594.1"/>
    <property type="molecule type" value="Genomic_DNA"/>
</dbReference>
<dbReference type="InterPro" id="IPR015915">
    <property type="entry name" value="Kelch-typ_b-propeller"/>
</dbReference>
<evidence type="ECO:0000313" key="3">
    <source>
        <dbReference type="Proteomes" id="UP001589797"/>
    </source>
</evidence>
<dbReference type="Proteomes" id="UP001589797">
    <property type="component" value="Unassembled WGS sequence"/>
</dbReference>
<evidence type="ECO:0000256" key="1">
    <source>
        <dbReference type="SAM" id="SignalP"/>
    </source>
</evidence>
<name>A0ABV6FUQ8_9BACT</name>
<dbReference type="InterPro" id="IPR011043">
    <property type="entry name" value="Gal_Oxase/kelch_b-propeller"/>
</dbReference>
<dbReference type="CDD" id="cd00603">
    <property type="entry name" value="IPT_PCSR"/>
    <property type="match status" value="1"/>
</dbReference>
<dbReference type="PROSITE" id="PS51257">
    <property type="entry name" value="PROKAR_LIPOPROTEIN"/>
    <property type="match status" value="1"/>
</dbReference>
<keyword evidence="3" id="KW-1185">Reference proteome</keyword>
<gene>
    <name evidence="2" type="ORF">ACFFIP_12955</name>
</gene>
<reference evidence="2 3" key="1">
    <citation type="submission" date="2024-09" db="EMBL/GenBank/DDBJ databases">
        <authorList>
            <person name="Sun Q."/>
            <person name="Mori K."/>
        </authorList>
    </citation>
    <scope>NUCLEOTIDE SEQUENCE [LARGE SCALE GENOMIC DNA]</scope>
    <source>
        <strain evidence="2 3">CCM 7650</strain>
    </source>
</reference>
<sequence length="689" mass="78967">MKTIKIFLFVLVTVLMASCQTDELEPIRNPRFSVAFIQELDASGAQFAANVYDFGNEEILEYGFVYAESIQPRINNAERVSTSGRPGQFFEIKASHSMQMGNKYYVAAYMKTTSGYVYSATIEFKSMGSEGFVYQRMEIPNPLYFGDTITVYGQNLSRIPNNYEVFVEGHPARIVQVNEGNFRFLLPAEISFDDRIIYENTLRFYFRIAGKDLMVSSPFYFKKPIFEATPIQHVNYDEAIYIEGDFLESQHVRVYYKEEGYVYDLPVSLNSKNKIGFKPAARFLSQRPKIEVWIRGEKYELSDIFSLNLSDFEPGQSFSIFAGDGITAKTINKNIHNPYFNSLIGDVQGAYVQVYETGLESQNEIFFSIGSEYNVVGRSNKVYFDNYGNRSTNYVTVSLLNPYLPVFRTPDSFQSIAYMQGRGVSDGDKGYFFREKQVYRFDPNLMTLQVVANTTNNQVFNLANVFAMKAPNGKIYTGADNIIPPGGSIDFFEFDPATAKLTKLPNIPTNFSQPRAVYTTDHYLYYDGGFLLTEGVGYSESTERWRYSFAGKVWEKMVDTIVEESYIRRHVPFRYQSKLYQIGQEDGTFGNILFVFDEQTEQWSKVTTLQANSAVTTNEVFVIGDEAYMGYGNGLWKLDLKTFEETQFSFIDGYNLNSGLAPLVSVGLNNKFYIFNRYYSILEFDPEFF</sequence>
<comment type="caution">
    <text evidence="2">The sequence shown here is derived from an EMBL/GenBank/DDBJ whole genome shotgun (WGS) entry which is preliminary data.</text>
</comment>
<accession>A0ABV6FUQ8</accession>
<protein>
    <recommendedName>
        <fullName evidence="4">IPT/TIG domain-containing protein</fullName>
    </recommendedName>
</protein>
<dbReference type="Gene3D" id="2.120.10.80">
    <property type="entry name" value="Kelch-type beta propeller"/>
    <property type="match status" value="1"/>
</dbReference>
<dbReference type="RefSeq" id="WP_382388079.1">
    <property type="nucleotide sequence ID" value="NZ_JBHLWI010000036.1"/>
</dbReference>
<feature type="signal peptide" evidence="1">
    <location>
        <begin position="1"/>
        <end position="17"/>
    </location>
</feature>
<feature type="chain" id="PRO_5045612338" description="IPT/TIG domain-containing protein" evidence="1">
    <location>
        <begin position="18"/>
        <end position="689"/>
    </location>
</feature>
<evidence type="ECO:0000313" key="2">
    <source>
        <dbReference type="EMBL" id="MFC0263594.1"/>
    </source>
</evidence>
<organism evidence="2 3">
    <name type="scientific">Fontibacter flavus</name>
    <dbReference type="NCBI Taxonomy" id="654838"/>
    <lineage>
        <taxon>Bacteria</taxon>
        <taxon>Pseudomonadati</taxon>
        <taxon>Bacteroidota</taxon>
        <taxon>Cytophagia</taxon>
        <taxon>Cytophagales</taxon>
        <taxon>Cyclobacteriaceae</taxon>
        <taxon>Fontibacter</taxon>
    </lineage>
</organism>
<keyword evidence="1" id="KW-0732">Signal</keyword>
<proteinExistence type="predicted"/>